<evidence type="ECO:0000256" key="1">
    <source>
        <dbReference type="SAM" id="SignalP"/>
    </source>
</evidence>
<evidence type="ECO:0000313" key="2">
    <source>
        <dbReference type="EMBL" id="OAV89279.1"/>
    </source>
</evidence>
<keyword evidence="4" id="KW-1185">Reference proteome</keyword>
<reference evidence="2" key="1">
    <citation type="submission" date="2009-11" db="EMBL/GenBank/DDBJ databases">
        <authorList>
            <consortium name="The Broad Institute Genome Sequencing Platform"/>
            <person name="Ward D."/>
            <person name="Feldgarden M."/>
            <person name="Earl A."/>
            <person name="Young S.K."/>
            <person name="Zeng Q."/>
            <person name="Koehrsen M."/>
            <person name="Alvarado L."/>
            <person name="Berlin A."/>
            <person name="Bochicchio J."/>
            <person name="Borenstein D."/>
            <person name="Chapman S.B."/>
            <person name="Chen Z."/>
            <person name="Engels R."/>
            <person name="Freedman E."/>
            <person name="Gellesch M."/>
            <person name="Goldberg J."/>
            <person name="Griggs A."/>
            <person name="Gujja S."/>
            <person name="Heilman E."/>
            <person name="Heiman D."/>
            <person name="Hepburn T."/>
            <person name="Howarth C."/>
            <person name="Jen D."/>
            <person name="Larson L."/>
            <person name="Lewis B."/>
            <person name="Mehta T."/>
            <person name="Park D."/>
            <person name="Pearson M."/>
            <person name="Roberts A."/>
            <person name="Saif S."/>
            <person name="Shea T."/>
            <person name="Shenoy N."/>
            <person name="Sisk P."/>
            <person name="Stolte C."/>
            <person name="Sykes S."/>
            <person name="Thomson T."/>
            <person name="Walk T."/>
            <person name="White J."/>
            <person name="Yandava C."/>
            <person name="Izard J."/>
            <person name="Baranova O.V."/>
            <person name="Blanton J.M."/>
            <person name="Tanner A.C."/>
            <person name="Dewhirst F.E."/>
            <person name="Haas B."/>
            <person name="Nusbaum C."/>
            <person name="Birren B."/>
        </authorList>
    </citation>
    <scope>NUCLEOTIDE SEQUENCE [LARGE SCALE GENOMIC DNA]</scope>
    <source>
        <strain evidence="2">1-1 BBBD Race 1</strain>
    </source>
</reference>
<evidence type="ECO:0000313" key="4">
    <source>
        <dbReference type="Proteomes" id="UP000005240"/>
    </source>
</evidence>
<reference evidence="3" key="4">
    <citation type="submission" date="2025-05" db="UniProtKB">
        <authorList>
            <consortium name="EnsemblFungi"/>
        </authorList>
    </citation>
    <scope>IDENTIFICATION</scope>
    <source>
        <strain evidence="3">isolate 1-1 / race 1 (BBBD)</strain>
    </source>
</reference>
<protein>
    <submittedName>
        <fullName evidence="2 3">Uncharacterized protein</fullName>
    </submittedName>
</protein>
<keyword evidence="1" id="KW-0732">Signal</keyword>
<evidence type="ECO:0000313" key="3">
    <source>
        <dbReference type="EnsemblFungi" id="PTTG_28747-t43_1-p1"/>
    </source>
</evidence>
<gene>
    <name evidence="2" type="ORF">PTTG_28747</name>
</gene>
<dbReference type="Proteomes" id="UP000005240">
    <property type="component" value="Unassembled WGS sequence"/>
</dbReference>
<dbReference type="AlphaFoldDB" id="A0A180G9V3"/>
<feature type="chain" id="PRO_5008109688" evidence="1">
    <location>
        <begin position="28"/>
        <end position="329"/>
    </location>
</feature>
<name>A0A180G9V3_PUCT1</name>
<feature type="signal peptide" evidence="1">
    <location>
        <begin position="1"/>
        <end position="27"/>
    </location>
</feature>
<reference evidence="2" key="2">
    <citation type="submission" date="2016-05" db="EMBL/GenBank/DDBJ databases">
        <title>Comparative analysis highlights variable genome content of wheat rusts and divergence of the mating loci.</title>
        <authorList>
            <person name="Cuomo C.A."/>
            <person name="Bakkeren G."/>
            <person name="Szabo L."/>
            <person name="Khalil H."/>
            <person name="Joly D."/>
            <person name="Goldberg J."/>
            <person name="Young S."/>
            <person name="Zeng Q."/>
            <person name="Fellers J."/>
        </authorList>
    </citation>
    <scope>NUCLEOTIDE SEQUENCE [LARGE SCALE GENOMIC DNA]</scope>
    <source>
        <strain evidence="2">1-1 BBBD Race 1</strain>
    </source>
</reference>
<sequence length="329" mass="36070">MRSHLFIFPLKLITASLVCPTWPQTLALLPSYEDENYSHIDHNLHLSLAPPKVYPADPEDSPTFPSIDPSFRWRPAPLNFAKNFMVDASGTSNSWAPINSGQEEAVTAVPSTTLSLGRNFLNNKWAADNHQSRLKTDQANAVTTNPPAAVQSHSPVFDMAGGEFPIDQPDISYHEKSMQSSKAVITCAPLRPSPGLALETSPDSFGVAGDIINNVSAGVDSPDSIPPNLQDEEIRSGLGEYQYKSPMSINNTVKDEYSISNPRFKIFSRVHPPNTDFYNSAGQGIRSNPKKRPLQSQEDINFVDPTSNLAAKASQSQLDAHQLLRIVFS</sequence>
<proteinExistence type="predicted"/>
<dbReference type="EMBL" id="ADAS02000134">
    <property type="protein sequence ID" value="OAV89279.1"/>
    <property type="molecule type" value="Genomic_DNA"/>
</dbReference>
<organism evidence="2">
    <name type="scientific">Puccinia triticina (isolate 1-1 / race 1 (BBBD))</name>
    <name type="common">Brown leaf rust fungus</name>
    <dbReference type="NCBI Taxonomy" id="630390"/>
    <lineage>
        <taxon>Eukaryota</taxon>
        <taxon>Fungi</taxon>
        <taxon>Dikarya</taxon>
        <taxon>Basidiomycota</taxon>
        <taxon>Pucciniomycotina</taxon>
        <taxon>Pucciniomycetes</taxon>
        <taxon>Pucciniales</taxon>
        <taxon>Pucciniaceae</taxon>
        <taxon>Puccinia</taxon>
    </lineage>
</organism>
<accession>A0A180G9V3</accession>
<dbReference type="VEuPathDB" id="FungiDB:PTTG_28747"/>
<reference evidence="3 4" key="3">
    <citation type="journal article" date="2017" name="G3 (Bethesda)">
        <title>Comparative analysis highlights variable genome content of wheat rusts and divergence of the mating loci.</title>
        <authorList>
            <person name="Cuomo C.A."/>
            <person name="Bakkeren G."/>
            <person name="Khalil H.B."/>
            <person name="Panwar V."/>
            <person name="Joly D."/>
            <person name="Linning R."/>
            <person name="Sakthikumar S."/>
            <person name="Song X."/>
            <person name="Adiconis X."/>
            <person name="Fan L."/>
            <person name="Goldberg J.M."/>
            <person name="Levin J.Z."/>
            <person name="Young S."/>
            <person name="Zeng Q."/>
            <person name="Anikster Y."/>
            <person name="Bruce M."/>
            <person name="Wang M."/>
            <person name="Yin C."/>
            <person name="McCallum B."/>
            <person name="Szabo L.J."/>
            <person name="Hulbert S."/>
            <person name="Chen X."/>
            <person name="Fellers J.P."/>
        </authorList>
    </citation>
    <scope>NUCLEOTIDE SEQUENCE</scope>
    <source>
        <strain evidence="4">Isolate 1-1 / race 1 (BBBD)</strain>
        <strain evidence="3">isolate 1-1 / race 1 (BBBD)</strain>
    </source>
</reference>
<dbReference type="EnsemblFungi" id="PTTG_28747-t43_1">
    <property type="protein sequence ID" value="PTTG_28747-t43_1-p1"/>
    <property type="gene ID" value="PTTG_28747"/>
</dbReference>